<dbReference type="Proteomes" id="UP001497623">
    <property type="component" value="Unassembled WGS sequence"/>
</dbReference>
<dbReference type="InterPro" id="IPR028325">
    <property type="entry name" value="VG_K_chnl"/>
</dbReference>
<keyword evidence="6" id="KW-0851">Voltage-gated channel</keyword>
<keyword evidence="4 13" id="KW-0812">Transmembrane</keyword>
<dbReference type="InterPro" id="IPR027359">
    <property type="entry name" value="Volt_channel_dom_sf"/>
</dbReference>
<feature type="compositionally biased region" description="Basic and acidic residues" evidence="12">
    <location>
        <begin position="596"/>
        <end position="615"/>
    </location>
</feature>
<feature type="non-terminal residue" evidence="15">
    <location>
        <position position="615"/>
    </location>
</feature>
<evidence type="ECO:0000256" key="13">
    <source>
        <dbReference type="SAM" id="Phobius"/>
    </source>
</evidence>
<dbReference type="GO" id="GO:0051260">
    <property type="term" value="P:protein homooligomerization"/>
    <property type="evidence" value="ECO:0007669"/>
    <property type="project" value="InterPro"/>
</dbReference>
<keyword evidence="10 13" id="KW-0472">Membrane</keyword>
<evidence type="ECO:0000313" key="15">
    <source>
        <dbReference type="EMBL" id="CAL4177797.1"/>
    </source>
</evidence>
<keyword evidence="3" id="KW-0633">Potassium transport</keyword>
<feature type="region of interest" description="Disordered" evidence="12">
    <location>
        <begin position="533"/>
        <end position="554"/>
    </location>
</feature>
<name>A0AAV2SC85_MEGNR</name>
<dbReference type="SUPFAM" id="SSF81324">
    <property type="entry name" value="Voltage-gated potassium channels"/>
    <property type="match status" value="1"/>
</dbReference>
<evidence type="ECO:0000259" key="14">
    <source>
        <dbReference type="SMART" id="SM00225"/>
    </source>
</evidence>
<feature type="region of interest" description="Disordered" evidence="12">
    <location>
        <begin position="1"/>
        <end position="22"/>
    </location>
</feature>
<feature type="compositionally biased region" description="Polar residues" evidence="12">
    <location>
        <begin position="584"/>
        <end position="595"/>
    </location>
</feature>
<evidence type="ECO:0000256" key="1">
    <source>
        <dbReference type="ARBA" id="ARBA00004141"/>
    </source>
</evidence>
<keyword evidence="11" id="KW-0407">Ion channel</keyword>
<dbReference type="Pfam" id="PF02214">
    <property type="entry name" value="BTB_2"/>
    <property type="match status" value="1"/>
</dbReference>
<feature type="transmembrane region" description="Helical" evidence="13">
    <location>
        <begin position="284"/>
        <end position="301"/>
    </location>
</feature>
<feature type="transmembrane region" description="Helical" evidence="13">
    <location>
        <begin position="313"/>
        <end position="332"/>
    </location>
</feature>
<evidence type="ECO:0000256" key="11">
    <source>
        <dbReference type="ARBA" id="ARBA00023303"/>
    </source>
</evidence>
<evidence type="ECO:0000256" key="9">
    <source>
        <dbReference type="ARBA" id="ARBA00023065"/>
    </source>
</evidence>
<feature type="transmembrane region" description="Helical" evidence="13">
    <location>
        <begin position="412"/>
        <end position="432"/>
    </location>
</feature>
<keyword evidence="7" id="KW-0630">Potassium</keyword>
<dbReference type="InterPro" id="IPR003131">
    <property type="entry name" value="T1-type_BTB"/>
</dbReference>
<evidence type="ECO:0000256" key="8">
    <source>
        <dbReference type="ARBA" id="ARBA00022989"/>
    </source>
</evidence>
<dbReference type="SMART" id="SM00225">
    <property type="entry name" value="BTB"/>
    <property type="match status" value="1"/>
</dbReference>
<evidence type="ECO:0000256" key="4">
    <source>
        <dbReference type="ARBA" id="ARBA00022692"/>
    </source>
</evidence>
<dbReference type="Gene3D" id="3.30.710.10">
    <property type="entry name" value="Potassium Channel Kv1.1, Chain A"/>
    <property type="match status" value="1"/>
</dbReference>
<evidence type="ECO:0000256" key="7">
    <source>
        <dbReference type="ARBA" id="ARBA00022958"/>
    </source>
</evidence>
<dbReference type="PRINTS" id="PR01494">
    <property type="entry name" value="KV9CHANNEL"/>
</dbReference>
<evidence type="ECO:0000256" key="3">
    <source>
        <dbReference type="ARBA" id="ARBA00022538"/>
    </source>
</evidence>
<evidence type="ECO:0000313" key="16">
    <source>
        <dbReference type="Proteomes" id="UP001497623"/>
    </source>
</evidence>
<dbReference type="SUPFAM" id="SSF54695">
    <property type="entry name" value="POZ domain"/>
    <property type="match status" value="1"/>
</dbReference>
<dbReference type="InterPro" id="IPR003968">
    <property type="entry name" value="K_chnl_volt-dep_Kv"/>
</dbReference>
<dbReference type="GO" id="GO:0001508">
    <property type="term" value="P:action potential"/>
    <property type="evidence" value="ECO:0007669"/>
    <property type="project" value="TreeGrafter"/>
</dbReference>
<dbReference type="GO" id="GO:0005251">
    <property type="term" value="F:delayed rectifier potassium channel activity"/>
    <property type="evidence" value="ECO:0007669"/>
    <property type="project" value="TreeGrafter"/>
</dbReference>
<dbReference type="Gene3D" id="1.20.120.350">
    <property type="entry name" value="Voltage-gated potassium channels. Chain C"/>
    <property type="match status" value="1"/>
</dbReference>
<dbReference type="FunFam" id="1.10.287.70:FF:000002">
    <property type="entry name" value="Potassium voltage-gated channel subfamily a member"/>
    <property type="match status" value="1"/>
</dbReference>
<dbReference type="InterPro" id="IPR000210">
    <property type="entry name" value="BTB/POZ_dom"/>
</dbReference>
<protein>
    <recommendedName>
        <fullName evidence="14">BTB domain-containing protein</fullName>
    </recommendedName>
</protein>
<dbReference type="FunFam" id="3.30.710.10:FF:000010">
    <property type="entry name" value="Potassium voltage-gated channel subfamily B member"/>
    <property type="match status" value="1"/>
</dbReference>
<keyword evidence="8 13" id="KW-1133">Transmembrane helix</keyword>
<feature type="region of interest" description="Disordered" evidence="12">
    <location>
        <begin position="566"/>
        <end position="615"/>
    </location>
</feature>
<dbReference type="PANTHER" id="PTHR11537:SF254">
    <property type="entry name" value="POTASSIUM VOLTAGE-GATED CHANNEL PROTEIN SHAB"/>
    <property type="match status" value="1"/>
</dbReference>
<dbReference type="AlphaFoldDB" id="A0AAV2SC85"/>
<feature type="transmembrane region" description="Helical" evidence="13">
    <location>
        <begin position="444"/>
        <end position="465"/>
    </location>
</feature>
<gene>
    <name evidence="15" type="ORF">MNOR_LOCUS34953</name>
</gene>
<dbReference type="FunFam" id="1.20.120.350:FF:000091">
    <property type="entry name" value="Predicted protein"/>
    <property type="match status" value="1"/>
</dbReference>
<feature type="transmembrane region" description="Helical" evidence="13">
    <location>
        <begin position="242"/>
        <end position="264"/>
    </location>
</feature>
<dbReference type="PRINTS" id="PR01491">
    <property type="entry name" value="KVCHANNEL"/>
</dbReference>
<sequence>MTLNGTEGGHEAAGGVPMGNMNVRWEDAPPDKEIINSMKELNKSPLKNNIAANIECDHLGLTRTRSSSTASLPPEPFMIVRTKACNKRVMINVGGTRHEILWHNLKRLPHTRLGRLRDCNTHESIMELCDDYSLIDNEYFFDRNPRSLPSILNFYRTGKLHIVGEMCVLSFSDDLEYWGVDELYLESCCQAMYQERKERVHEEMRKEAEALKNSEDEGFGDGKCVPYQRFLWDLLEKPQSSYAAKCLSIFSVLFVVASTGAMVLNTLPSFQGPQQEDNKTLGTIEGVCIMWFTLEYMLRLIAAPQKWIFIKGVMNIIDLLAIVPFFVSLILMGSNIDLEQFQDVRRILAIFRIMRIMRVLKLARHSAGLQSLGFTIKNSYKELGLLVLFLALSVLIFSSLCFFVESEEQPEMYGSIPATFWWAHITMTAVGYGDMSPVTPMGKVIGATCGLCGVLLISLPIPIIINNFGEFYKNSNRQEKAKKRKEALERAKREGSIVSFRRANLSDAFAKSMDLIDVIVDTGLNMSEVDIKSQNGKTQVADQTGSGCYKNHEHQMRKEQWMNYRVAEDPPPKPPSTLDIKASHSASPDLPTSSPHSDDYRTPGERKSNESLDSQ</sequence>
<evidence type="ECO:0000256" key="2">
    <source>
        <dbReference type="ARBA" id="ARBA00022448"/>
    </source>
</evidence>
<dbReference type="InterPro" id="IPR003971">
    <property type="entry name" value="K_chnl_volt-dep_Kv5/Kv9"/>
</dbReference>
<feature type="compositionally biased region" description="Polar residues" evidence="12">
    <location>
        <begin position="533"/>
        <end position="546"/>
    </location>
</feature>
<dbReference type="InterPro" id="IPR011333">
    <property type="entry name" value="SKP1/BTB/POZ_sf"/>
</dbReference>
<evidence type="ECO:0000256" key="6">
    <source>
        <dbReference type="ARBA" id="ARBA00022882"/>
    </source>
</evidence>
<organism evidence="15 16">
    <name type="scientific">Meganyctiphanes norvegica</name>
    <name type="common">Northern krill</name>
    <name type="synonym">Thysanopoda norvegica</name>
    <dbReference type="NCBI Taxonomy" id="48144"/>
    <lineage>
        <taxon>Eukaryota</taxon>
        <taxon>Metazoa</taxon>
        <taxon>Ecdysozoa</taxon>
        <taxon>Arthropoda</taxon>
        <taxon>Crustacea</taxon>
        <taxon>Multicrustacea</taxon>
        <taxon>Malacostraca</taxon>
        <taxon>Eumalacostraca</taxon>
        <taxon>Eucarida</taxon>
        <taxon>Euphausiacea</taxon>
        <taxon>Euphausiidae</taxon>
        <taxon>Meganyctiphanes</taxon>
    </lineage>
</organism>
<dbReference type="EMBL" id="CAXKWB010056034">
    <property type="protein sequence ID" value="CAL4177797.1"/>
    <property type="molecule type" value="Genomic_DNA"/>
</dbReference>
<dbReference type="Pfam" id="PF00520">
    <property type="entry name" value="Ion_trans"/>
    <property type="match status" value="1"/>
</dbReference>
<comment type="subcellular location">
    <subcellularLocation>
        <location evidence="1">Membrane</location>
        <topology evidence="1">Multi-pass membrane protein</topology>
    </subcellularLocation>
</comment>
<proteinExistence type="predicted"/>
<dbReference type="InterPro" id="IPR005821">
    <property type="entry name" value="Ion_trans_dom"/>
</dbReference>
<feature type="transmembrane region" description="Helical" evidence="13">
    <location>
        <begin position="383"/>
        <end position="406"/>
    </location>
</feature>
<keyword evidence="5" id="KW-0631">Potassium channel</keyword>
<keyword evidence="9" id="KW-0406">Ion transport</keyword>
<comment type="caution">
    <text evidence="15">The sequence shown here is derived from an EMBL/GenBank/DDBJ whole genome shotgun (WGS) entry which is preliminary data.</text>
</comment>
<accession>A0AAV2SC85</accession>
<evidence type="ECO:0000256" key="10">
    <source>
        <dbReference type="ARBA" id="ARBA00023136"/>
    </source>
</evidence>
<keyword evidence="2" id="KW-0813">Transport</keyword>
<dbReference type="PANTHER" id="PTHR11537">
    <property type="entry name" value="VOLTAGE-GATED POTASSIUM CHANNEL"/>
    <property type="match status" value="1"/>
</dbReference>
<dbReference type="PRINTS" id="PR00169">
    <property type="entry name" value="KCHANNEL"/>
</dbReference>
<evidence type="ECO:0000256" key="5">
    <source>
        <dbReference type="ARBA" id="ARBA00022826"/>
    </source>
</evidence>
<dbReference type="GO" id="GO:0008076">
    <property type="term" value="C:voltage-gated potassium channel complex"/>
    <property type="evidence" value="ECO:0007669"/>
    <property type="project" value="InterPro"/>
</dbReference>
<feature type="domain" description="BTB" evidence="14">
    <location>
        <begin position="87"/>
        <end position="196"/>
    </location>
</feature>
<keyword evidence="16" id="KW-1185">Reference proteome</keyword>
<evidence type="ECO:0000256" key="12">
    <source>
        <dbReference type="SAM" id="MobiDB-lite"/>
    </source>
</evidence>
<dbReference type="Gene3D" id="1.10.287.70">
    <property type="match status" value="1"/>
</dbReference>
<reference evidence="15 16" key="1">
    <citation type="submission" date="2024-05" db="EMBL/GenBank/DDBJ databases">
        <authorList>
            <person name="Wallberg A."/>
        </authorList>
    </citation>
    <scope>NUCLEOTIDE SEQUENCE [LARGE SCALE GENOMIC DNA]</scope>
</reference>